<dbReference type="InterPro" id="IPR045170">
    <property type="entry name" value="MTOX"/>
</dbReference>
<evidence type="ECO:0000259" key="5">
    <source>
        <dbReference type="Pfam" id="PF01266"/>
    </source>
</evidence>
<dbReference type="InterPro" id="IPR036188">
    <property type="entry name" value="FAD/NAD-bd_sf"/>
</dbReference>
<dbReference type="AlphaFoldDB" id="A0A3L7ARY1"/>
<evidence type="ECO:0000256" key="1">
    <source>
        <dbReference type="ARBA" id="ARBA00001974"/>
    </source>
</evidence>
<evidence type="ECO:0000256" key="4">
    <source>
        <dbReference type="ARBA" id="ARBA00023002"/>
    </source>
</evidence>
<dbReference type="RefSeq" id="WP_121688929.1">
    <property type="nucleotide sequence ID" value="NZ_RCUY01000009.1"/>
</dbReference>
<proteinExistence type="predicted"/>
<dbReference type="Gene3D" id="3.50.50.60">
    <property type="entry name" value="FAD/NAD(P)-binding domain"/>
    <property type="match status" value="1"/>
</dbReference>
<evidence type="ECO:0000256" key="2">
    <source>
        <dbReference type="ARBA" id="ARBA00022630"/>
    </source>
</evidence>
<dbReference type="GO" id="GO:0050660">
    <property type="term" value="F:flavin adenine dinucleotide binding"/>
    <property type="evidence" value="ECO:0007669"/>
    <property type="project" value="InterPro"/>
</dbReference>
<name>A0A3L7ARY1_9MICO</name>
<protein>
    <submittedName>
        <fullName evidence="6">FAD-dependent oxidoreductase</fullName>
    </submittedName>
</protein>
<dbReference type="Pfam" id="PF01266">
    <property type="entry name" value="DAO"/>
    <property type="match status" value="1"/>
</dbReference>
<feature type="domain" description="FAD dependent oxidoreductase" evidence="5">
    <location>
        <begin position="6"/>
        <end position="366"/>
    </location>
</feature>
<dbReference type="OrthoDB" id="9806257at2"/>
<organism evidence="6 7">
    <name type="scientific">Mycetocola lacteus</name>
    <dbReference type="NCBI Taxonomy" id="76637"/>
    <lineage>
        <taxon>Bacteria</taxon>
        <taxon>Bacillati</taxon>
        <taxon>Actinomycetota</taxon>
        <taxon>Actinomycetes</taxon>
        <taxon>Micrococcales</taxon>
        <taxon>Microbacteriaceae</taxon>
        <taxon>Mycetocola</taxon>
    </lineage>
</organism>
<keyword evidence="2" id="KW-0285">Flavoprotein</keyword>
<comment type="cofactor">
    <cofactor evidence="1">
        <name>FAD</name>
        <dbReference type="ChEBI" id="CHEBI:57692"/>
    </cofactor>
</comment>
<dbReference type="Gene3D" id="3.30.9.10">
    <property type="entry name" value="D-Amino Acid Oxidase, subunit A, domain 2"/>
    <property type="match status" value="1"/>
</dbReference>
<evidence type="ECO:0000313" key="7">
    <source>
        <dbReference type="Proteomes" id="UP000269438"/>
    </source>
</evidence>
<dbReference type="SUPFAM" id="SSF51905">
    <property type="entry name" value="FAD/NAD(P)-binding domain"/>
    <property type="match status" value="1"/>
</dbReference>
<reference evidence="6 7" key="1">
    <citation type="submission" date="2018-10" db="EMBL/GenBank/DDBJ databases">
        <authorList>
            <person name="Li J."/>
        </authorList>
    </citation>
    <scope>NUCLEOTIDE SEQUENCE [LARGE SCALE GENOMIC DNA]</scope>
    <source>
        <strain evidence="6 7">JCM 11654</strain>
    </source>
</reference>
<dbReference type="SUPFAM" id="SSF54373">
    <property type="entry name" value="FAD-linked reductases, C-terminal domain"/>
    <property type="match status" value="1"/>
</dbReference>
<sequence>MTNSVDTLVIGGGAMGSAAARELARRGTDVALFERFTPGHTQGASHGASRNFNLSYAEPVYLRMLAAALPAWRELEAETGTALLDQVGIVNHGANPAFDAVARLLPEFGFTAEFLDPAVAGRRWPGIRFDTRVLATPQAGRLNADAAVTALQESARAHGAHIRHGARVTRVQVLGENRVRITVVPQNADGSARGDAEFWEARRAVVTLGAWTTALLGPDIVLPRLTVTQEQPAHFAEREPGLIWPGFNHTPDPRDQRFGYWRSPVYGMQTPGEGIKAGWHGVGPVTDPDARTFRSEPTQLRDLRRYVSDWLPGADPDSFGEISCTYTTTEDSHFVLDRVGPIVVGAGFSGHGFKFTPVVGTYLADLVQGRGAPRLFSLRAARGPVLV</sequence>
<dbReference type="InterPro" id="IPR006076">
    <property type="entry name" value="FAD-dep_OxRdtase"/>
</dbReference>
<evidence type="ECO:0000313" key="6">
    <source>
        <dbReference type="EMBL" id="RLP82401.1"/>
    </source>
</evidence>
<gene>
    <name evidence="6" type="ORF">D9V34_11530</name>
</gene>
<evidence type="ECO:0000256" key="3">
    <source>
        <dbReference type="ARBA" id="ARBA00022827"/>
    </source>
</evidence>
<keyword evidence="3" id="KW-0274">FAD</keyword>
<keyword evidence="4" id="KW-0560">Oxidoreductase</keyword>
<dbReference type="EMBL" id="RCUY01000009">
    <property type="protein sequence ID" value="RLP82401.1"/>
    <property type="molecule type" value="Genomic_DNA"/>
</dbReference>
<accession>A0A3L7ARY1</accession>
<dbReference type="PANTHER" id="PTHR10961:SF46">
    <property type="entry name" value="PEROXISOMAL SARCOSINE OXIDASE"/>
    <property type="match status" value="1"/>
</dbReference>
<comment type="caution">
    <text evidence="6">The sequence shown here is derived from an EMBL/GenBank/DDBJ whole genome shotgun (WGS) entry which is preliminary data.</text>
</comment>
<dbReference type="Proteomes" id="UP000269438">
    <property type="component" value="Unassembled WGS sequence"/>
</dbReference>
<keyword evidence="7" id="KW-1185">Reference proteome</keyword>
<dbReference type="GO" id="GO:0008115">
    <property type="term" value="F:sarcosine oxidase activity"/>
    <property type="evidence" value="ECO:0007669"/>
    <property type="project" value="TreeGrafter"/>
</dbReference>
<dbReference type="PANTHER" id="PTHR10961">
    <property type="entry name" value="PEROXISOMAL SARCOSINE OXIDASE"/>
    <property type="match status" value="1"/>
</dbReference>